<evidence type="ECO:0000256" key="1">
    <source>
        <dbReference type="SAM" id="MobiDB-lite"/>
    </source>
</evidence>
<gene>
    <name evidence="2" type="ORF">RS022_05450</name>
</gene>
<accession>A0ABY7BU39</accession>
<evidence type="ECO:0000313" key="2">
    <source>
        <dbReference type="EMBL" id="WAN63410.1"/>
    </source>
</evidence>
<sequence length="46" mass="5203">MENPPTTILQKPFIQQQPNNELPTIVNPIQEETSQEESKTGNLNNP</sequence>
<protein>
    <submittedName>
        <fullName evidence="2">Uncharacterized protein</fullName>
    </submittedName>
</protein>
<evidence type="ECO:0000313" key="3">
    <source>
        <dbReference type="Proteomes" id="UP001164727"/>
    </source>
</evidence>
<feature type="compositionally biased region" description="Polar residues" evidence="1">
    <location>
        <begin position="1"/>
        <end position="22"/>
    </location>
</feature>
<dbReference type="EMBL" id="CP114006">
    <property type="protein sequence ID" value="WAN63410.1"/>
    <property type="molecule type" value="Genomic_DNA"/>
</dbReference>
<proteinExistence type="predicted"/>
<dbReference type="Proteomes" id="UP001164727">
    <property type="component" value="Chromosome"/>
</dbReference>
<reference evidence="2 3" key="1">
    <citation type="journal article" date="2023" name="Microbiol. Resour. Announc.">
        <title>Complete Genome of 'Candidatus Phytoplasma rubi' RS, a Phytopathogenic Bacterium Associated with Rubus Stunt Disease.</title>
        <authorList>
            <person name="Duckeck D."/>
            <person name="Zubert C."/>
            <person name="Bohm J.W."/>
            <person name="Carminati G."/>
            <person name="Schneider B."/>
            <person name="Kube M."/>
        </authorList>
    </citation>
    <scope>NUCLEOTIDE SEQUENCE [LARGE SCALE GENOMIC DNA]</scope>
    <source>
        <strain evidence="2 3">RS</strain>
    </source>
</reference>
<feature type="region of interest" description="Disordered" evidence="1">
    <location>
        <begin position="1"/>
        <end position="46"/>
    </location>
</feature>
<name>A0ABY7BU39_9MOLU</name>
<organism evidence="2 3">
    <name type="scientific">Candidatus Phytoplasma rubi</name>
    <dbReference type="NCBI Taxonomy" id="399025"/>
    <lineage>
        <taxon>Bacteria</taxon>
        <taxon>Bacillati</taxon>
        <taxon>Mycoplasmatota</taxon>
        <taxon>Mollicutes</taxon>
        <taxon>Acholeplasmatales</taxon>
        <taxon>Acholeplasmataceae</taxon>
        <taxon>Candidatus Phytoplasma</taxon>
        <taxon>16SrV (Elm yellows group)</taxon>
    </lineage>
</organism>
<keyword evidence="3" id="KW-1185">Reference proteome</keyword>